<dbReference type="SUPFAM" id="SSF53062">
    <property type="entry name" value="PTS system fructose IIA component-like"/>
    <property type="match status" value="1"/>
</dbReference>
<dbReference type="Gene3D" id="3.40.50.300">
    <property type="entry name" value="P-loop containing nucleotide triphosphate hydrolases"/>
    <property type="match status" value="1"/>
</dbReference>
<dbReference type="SUPFAM" id="SSF63520">
    <property type="entry name" value="PTS-regulatory domain, PRD"/>
    <property type="match status" value="2"/>
</dbReference>
<dbReference type="AlphaFoldDB" id="A0A6N4TJG2"/>
<organism evidence="7 8">
    <name type="scientific">Amedibacterium intestinale</name>
    <dbReference type="NCBI Taxonomy" id="2583452"/>
    <lineage>
        <taxon>Bacteria</taxon>
        <taxon>Bacillati</taxon>
        <taxon>Bacillota</taxon>
        <taxon>Erysipelotrichia</taxon>
        <taxon>Erysipelotrichales</taxon>
        <taxon>Erysipelotrichaceae</taxon>
        <taxon>Amedibacterium</taxon>
    </lineage>
</organism>
<keyword evidence="1" id="KW-0808">Transferase</keyword>
<dbReference type="InterPro" id="IPR036662">
    <property type="entry name" value="PTS_EIIA_man-typ_sf"/>
</dbReference>
<dbReference type="PROSITE" id="PS51096">
    <property type="entry name" value="PTS_EIIA_TYPE_4"/>
    <property type="match status" value="1"/>
</dbReference>
<evidence type="ECO:0000259" key="4">
    <source>
        <dbReference type="PROSITE" id="PS50045"/>
    </source>
</evidence>
<dbReference type="InterPro" id="IPR002078">
    <property type="entry name" value="Sigma_54_int"/>
</dbReference>
<dbReference type="Gene3D" id="1.10.1790.10">
    <property type="entry name" value="PRD domain"/>
    <property type="match status" value="2"/>
</dbReference>
<dbReference type="GO" id="GO:0009401">
    <property type="term" value="P:phosphoenolpyruvate-dependent sugar phosphotransferase system"/>
    <property type="evidence" value="ECO:0007669"/>
    <property type="project" value="InterPro"/>
</dbReference>
<dbReference type="GO" id="GO:0016740">
    <property type="term" value="F:transferase activity"/>
    <property type="evidence" value="ECO:0007669"/>
    <property type="project" value="UniProtKB-KW"/>
</dbReference>
<feature type="domain" description="PRD" evidence="6">
    <location>
        <begin position="432"/>
        <end position="537"/>
    </location>
</feature>
<keyword evidence="2" id="KW-0547">Nucleotide-binding</keyword>
<keyword evidence="3" id="KW-0067">ATP-binding</keyword>
<accession>A0A6N4TJG2</accession>
<dbReference type="InterPro" id="IPR036388">
    <property type="entry name" value="WH-like_DNA-bd_sf"/>
</dbReference>
<dbReference type="PROSITE" id="PS51372">
    <property type="entry name" value="PRD_2"/>
    <property type="match status" value="2"/>
</dbReference>
<feature type="domain" description="PTS EIIA type-4" evidence="5">
    <location>
        <begin position="538"/>
        <end position="671"/>
    </location>
</feature>
<evidence type="ECO:0000256" key="1">
    <source>
        <dbReference type="ARBA" id="ARBA00022679"/>
    </source>
</evidence>
<proteinExistence type="predicted"/>
<evidence type="ECO:0000256" key="3">
    <source>
        <dbReference type="ARBA" id="ARBA00022840"/>
    </source>
</evidence>
<dbReference type="SUPFAM" id="SSF52540">
    <property type="entry name" value="P-loop containing nucleoside triphosphate hydrolases"/>
    <property type="match status" value="1"/>
</dbReference>
<dbReference type="Gene3D" id="1.10.10.10">
    <property type="entry name" value="Winged helix-like DNA-binding domain superfamily/Winged helix DNA-binding domain"/>
    <property type="match status" value="1"/>
</dbReference>
<dbReference type="GO" id="GO:0006355">
    <property type="term" value="P:regulation of DNA-templated transcription"/>
    <property type="evidence" value="ECO:0007669"/>
    <property type="project" value="InterPro"/>
</dbReference>
<dbReference type="GO" id="GO:0005524">
    <property type="term" value="F:ATP binding"/>
    <property type="evidence" value="ECO:0007669"/>
    <property type="project" value="UniProtKB-KW"/>
</dbReference>
<dbReference type="Pfam" id="PF00874">
    <property type="entry name" value="PRD"/>
    <property type="match status" value="2"/>
</dbReference>
<dbReference type="Proteomes" id="UP000464754">
    <property type="component" value="Chromosome"/>
</dbReference>
<dbReference type="SUPFAM" id="SSF46785">
    <property type="entry name" value="Winged helix' DNA-binding domain"/>
    <property type="match status" value="1"/>
</dbReference>
<evidence type="ECO:0000256" key="2">
    <source>
        <dbReference type="ARBA" id="ARBA00022741"/>
    </source>
</evidence>
<dbReference type="PANTHER" id="PTHR32071">
    <property type="entry name" value="TRANSCRIPTIONAL REGULATORY PROTEIN"/>
    <property type="match status" value="1"/>
</dbReference>
<reference evidence="8" key="1">
    <citation type="submission" date="2019-05" db="EMBL/GenBank/DDBJ databases">
        <title>Complete genome sequencing of Absiella argi strain JCM 30884.</title>
        <authorList>
            <person name="Sakamoto M."/>
            <person name="Murakami T."/>
            <person name="Mori H."/>
        </authorList>
    </citation>
    <scope>NUCLEOTIDE SEQUENCE [LARGE SCALE GENOMIC DNA]</scope>
    <source>
        <strain evidence="8">JCM 30884</strain>
    </source>
</reference>
<gene>
    <name evidence="7" type="ORF">Aargi30884_17700</name>
</gene>
<dbReference type="KEGG" id="aarg:Aargi30884_17700"/>
<feature type="domain" description="PRD" evidence="6">
    <location>
        <begin position="780"/>
        <end position="881"/>
    </location>
</feature>
<sequence>MKTTKESLLEYIQREVFTDSIHKEGLSTNEIADAFQIQRSNVSSLLNTLVKEGKLEKTTGRPVLYRIPEKNEMEEICYGDKIFIGAKGSLANAFQVAKAAILYPKRSLNILISAKPGCGTTHFVYSMYAFAKEKKIFTSSAPFIKINCRHYQKNINELDAEIFGRGVDNSISLEHTLFYKAKGGMLFIDGAELLNAKQISFLSSFIESGIIYSEDRKSSVDCKDVFLVLSCNPSALYQFNQRIPMVIELPELQNRPLKERLELIKYFFSVEANNAKRNIEITQEVMQGLLLADFPRNIKELEMEIRKACATACVRVIEDVNSSIEVCLHDFSSVVQKSLIKVRTRGQEIFALLGTQKLFIFDCNMDYKNLTSHETRDLYKDIQLQYDELSKRGINSSGIKDVINNHISNLFKRYKCFDGLEDTYDIEQLSKIVDPKLINAVQKILNTCQDELNRSFKPSVFYGLCLHINSLLTLKPDKKRIDNDKVIQIIQDYPREYAASVQLAKVLEDSFHLKLSIEEVVILAMFLIEDEEEENRCHPVLLYILHGHGVAKALQEVTKNLIHCENVYSYDLALEKDTRQALEEIRSVILQIDNGQGVIVIYDMGSIQSMLDTIAQEENVKIRYIHVPITLIGIDVARKCLQEEDIDYVYHTTNLELQKMFGEQEKRKEVIVTLCHTGDGGAYQLKQYIEQYSNLGMKVIALSISNRSELIKQIMTIKNLYQIHCFVGTYDPKLLGIPFISISKVFENKTEDLDRILLFEPIKSKDGINYTEVYQFLEEQLHYVSISKLKSVLPQIIDDLEVMYSLDSDQKTGLFVHIACMLDKILEGQKFEITKEDERINMVYQEDFKIISKIMKELEKKFHIIIDDTQIATIIRILKRI</sequence>
<dbReference type="InterPro" id="IPR027417">
    <property type="entry name" value="P-loop_NTPase"/>
</dbReference>
<evidence type="ECO:0000259" key="6">
    <source>
        <dbReference type="PROSITE" id="PS51372"/>
    </source>
</evidence>
<dbReference type="GO" id="GO:0016020">
    <property type="term" value="C:membrane"/>
    <property type="evidence" value="ECO:0007669"/>
    <property type="project" value="InterPro"/>
</dbReference>
<evidence type="ECO:0000313" key="8">
    <source>
        <dbReference type="Proteomes" id="UP000464754"/>
    </source>
</evidence>
<dbReference type="CDD" id="cd00090">
    <property type="entry name" value="HTH_ARSR"/>
    <property type="match status" value="1"/>
</dbReference>
<dbReference type="InterPro" id="IPR004701">
    <property type="entry name" value="PTS_EIIA_man-typ"/>
</dbReference>
<feature type="domain" description="Sigma-54 factor interaction" evidence="4">
    <location>
        <begin position="83"/>
        <end position="310"/>
    </location>
</feature>
<dbReference type="InterPro" id="IPR011608">
    <property type="entry name" value="PRD"/>
</dbReference>
<protein>
    <submittedName>
        <fullName evidence="7">ATPase AAA</fullName>
    </submittedName>
</protein>
<dbReference type="Gene3D" id="3.40.50.510">
    <property type="entry name" value="Phosphotransferase system, mannose-type IIA component"/>
    <property type="match status" value="1"/>
</dbReference>
<evidence type="ECO:0000313" key="7">
    <source>
        <dbReference type="EMBL" id="BBK22867.1"/>
    </source>
</evidence>
<dbReference type="EMBL" id="AP019695">
    <property type="protein sequence ID" value="BBK22867.1"/>
    <property type="molecule type" value="Genomic_DNA"/>
</dbReference>
<dbReference type="PANTHER" id="PTHR32071:SF38">
    <property type="entry name" value="PSP OPERON TRANSCRIPTIONAL ACTIVATOR"/>
    <property type="match status" value="1"/>
</dbReference>
<dbReference type="RefSeq" id="WP_163052089.1">
    <property type="nucleotide sequence ID" value="NZ_AP019695.1"/>
</dbReference>
<dbReference type="InterPro" id="IPR036634">
    <property type="entry name" value="PRD_sf"/>
</dbReference>
<evidence type="ECO:0000259" key="5">
    <source>
        <dbReference type="PROSITE" id="PS51096"/>
    </source>
</evidence>
<dbReference type="PROSITE" id="PS50045">
    <property type="entry name" value="SIGMA54_INTERACT_4"/>
    <property type="match status" value="1"/>
</dbReference>
<keyword evidence="8" id="KW-1185">Reference proteome</keyword>
<dbReference type="InterPro" id="IPR036390">
    <property type="entry name" value="WH_DNA-bd_sf"/>
</dbReference>
<dbReference type="Pfam" id="PF00158">
    <property type="entry name" value="Sigma54_activat"/>
    <property type="match status" value="1"/>
</dbReference>
<dbReference type="Pfam" id="PF03610">
    <property type="entry name" value="EIIA-man"/>
    <property type="match status" value="1"/>
</dbReference>
<name>A0A6N4TJG2_9FIRM</name>
<dbReference type="InterPro" id="IPR011991">
    <property type="entry name" value="ArsR-like_HTH"/>
</dbReference>